<dbReference type="STRING" id="553385.GCA_000591415_02999"/>
<organism evidence="1 2">
    <name type="scientific">Cobetia crustatorum</name>
    <dbReference type="NCBI Taxonomy" id="553385"/>
    <lineage>
        <taxon>Bacteria</taxon>
        <taxon>Pseudomonadati</taxon>
        <taxon>Pseudomonadota</taxon>
        <taxon>Gammaproteobacteria</taxon>
        <taxon>Oceanospirillales</taxon>
        <taxon>Halomonadaceae</taxon>
        <taxon>Cobetia</taxon>
    </lineage>
</organism>
<dbReference type="RefSeq" id="WP_024952842.1">
    <property type="nucleotide sequence ID" value="NZ_CAWOWR010000087.1"/>
</dbReference>
<dbReference type="EMBL" id="VNFH01000003">
    <property type="protein sequence ID" value="TVU71891.1"/>
    <property type="molecule type" value="Genomic_DNA"/>
</dbReference>
<evidence type="ECO:0008006" key="3">
    <source>
        <dbReference type="Google" id="ProtNLM"/>
    </source>
</evidence>
<name>A0A558HS24_9GAMM</name>
<dbReference type="AlphaFoldDB" id="A0A558HS24"/>
<evidence type="ECO:0000313" key="1">
    <source>
        <dbReference type="EMBL" id="TVU71891.1"/>
    </source>
</evidence>
<gene>
    <name evidence="1" type="ORF">FQP86_05010</name>
</gene>
<protein>
    <recommendedName>
        <fullName evidence="3">SCP2 sterol-binding domain-containing protein</fullName>
    </recommendedName>
</protein>
<proteinExistence type="predicted"/>
<keyword evidence="2" id="KW-1185">Reference proteome</keyword>
<comment type="caution">
    <text evidence="1">The sequence shown here is derived from an EMBL/GenBank/DDBJ whole genome shotgun (WGS) entry which is preliminary data.</text>
</comment>
<evidence type="ECO:0000313" key="2">
    <source>
        <dbReference type="Proteomes" id="UP000319941"/>
    </source>
</evidence>
<reference evidence="1 2" key="1">
    <citation type="submission" date="2019-07" db="EMBL/GenBank/DDBJ databases">
        <title>Diversity of Bacteria from Kongsfjorden, Arctic.</title>
        <authorList>
            <person name="Yu Y."/>
        </authorList>
    </citation>
    <scope>NUCLEOTIDE SEQUENCE [LARGE SCALE GENOMIC DNA]</scope>
    <source>
        <strain evidence="1 2">SM1923</strain>
    </source>
</reference>
<sequence>MKLKILLWVLGLLLKRAFKRDPEFRAQLEARSLDWGVATENLSIARHYRMSEAGITSAPGLPVDTDLELRFADSDSAIAFLLKPSPRAFLQGLIDQRVRLVGDSAQLNRLQSLLKRIR</sequence>
<dbReference type="OrthoDB" id="7011745at2"/>
<dbReference type="Proteomes" id="UP000319941">
    <property type="component" value="Unassembled WGS sequence"/>
</dbReference>
<accession>A0A558HS24</accession>